<reference evidence="1" key="1">
    <citation type="submission" date="2020-10" db="EMBL/GenBank/DDBJ databases">
        <title>Taxonomic study of unclassified bacteria belonging to the class Ktedonobacteria.</title>
        <authorList>
            <person name="Yabe S."/>
            <person name="Wang C.M."/>
            <person name="Zheng Y."/>
            <person name="Sakai Y."/>
            <person name="Cavaletti L."/>
            <person name="Monciardini P."/>
            <person name="Donadio S."/>
        </authorList>
    </citation>
    <scope>NUCLEOTIDE SEQUENCE</scope>
    <source>
        <strain evidence="1">ID150040</strain>
    </source>
</reference>
<comment type="caution">
    <text evidence="1">The sequence shown here is derived from an EMBL/GenBank/DDBJ whole genome shotgun (WGS) entry which is preliminary data.</text>
</comment>
<sequence>MEQEPNTSPGPPEFVTLKFAETELGITRVTLRRYLKHLGVETRSFHIRDRSLYISREELERVKQLKQNPALLEHLRFRPP</sequence>
<evidence type="ECO:0000313" key="2">
    <source>
        <dbReference type="Proteomes" id="UP000597444"/>
    </source>
</evidence>
<accession>A0A8J3IL70</accession>
<dbReference type="Proteomes" id="UP000597444">
    <property type="component" value="Unassembled WGS sequence"/>
</dbReference>
<dbReference type="EMBL" id="BNJK01000001">
    <property type="protein sequence ID" value="GHO91551.1"/>
    <property type="molecule type" value="Genomic_DNA"/>
</dbReference>
<proteinExistence type="predicted"/>
<dbReference type="AlphaFoldDB" id="A0A8J3IL70"/>
<keyword evidence="2" id="KW-1185">Reference proteome</keyword>
<gene>
    <name evidence="1" type="ORF">KSF_015990</name>
</gene>
<evidence type="ECO:0000313" key="1">
    <source>
        <dbReference type="EMBL" id="GHO91551.1"/>
    </source>
</evidence>
<protein>
    <submittedName>
        <fullName evidence="1">Uncharacterized protein</fullName>
    </submittedName>
</protein>
<name>A0A8J3IL70_9CHLR</name>
<organism evidence="1 2">
    <name type="scientific">Reticulibacter mediterranei</name>
    <dbReference type="NCBI Taxonomy" id="2778369"/>
    <lineage>
        <taxon>Bacteria</taxon>
        <taxon>Bacillati</taxon>
        <taxon>Chloroflexota</taxon>
        <taxon>Ktedonobacteria</taxon>
        <taxon>Ktedonobacterales</taxon>
        <taxon>Reticulibacteraceae</taxon>
        <taxon>Reticulibacter</taxon>
    </lineage>
</organism>
<dbReference type="RefSeq" id="WP_220202440.1">
    <property type="nucleotide sequence ID" value="NZ_BNJK01000001.1"/>
</dbReference>